<organism evidence="1">
    <name type="scientific">uncultured Segetibacter sp</name>
    <dbReference type="NCBI Taxonomy" id="481133"/>
    <lineage>
        <taxon>Bacteria</taxon>
        <taxon>Pseudomonadati</taxon>
        <taxon>Bacteroidota</taxon>
        <taxon>Chitinophagia</taxon>
        <taxon>Chitinophagales</taxon>
        <taxon>Chitinophagaceae</taxon>
        <taxon>Segetibacter</taxon>
        <taxon>environmental samples</taxon>
    </lineage>
</organism>
<proteinExistence type="predicted"/>
<protein>
    <submittedName>
        <fullName evidence="1">Uncharacterized protein</fullName>
    </submittedName>
</protein>
<accession>A0A6J4SRM2</accession>
<name>A0A6J4SRM2_9BACT</name>
<sequence>MRRKSGETEIKRRLAESGEIILSLVSLFFRVFCKLIL</sequence>
<gene>
    <name evidence="1" type="ORF">AVDCRST_MAG96-2097</name>
</gene>
<dbReference type="AlphaFoldDB" id="A0A6J4SRM2"/>
<dbReference type="EMBL" id="CADCVN010000810">
    <property type="protein sequence ID" value="CAA9503400.1"/>
    <property type="molecule type" value="Genomic_DNA"/>
</dbReference>
<reference evidence="1" key="1">
    <citation type="submission" date="2020-02" db="EMBL/GenBank/DDBJ databases">
        <authorList>
            <person name="Meier V. D."/>
        </authorList>
    </citation>
    <scope>NUCLEOTIDE SEQUENCE</scope>
    <source>
        <strain evidence="1">AVDCRST_MAG96</strain>
    </source>
</reference>
<evidence type="ECO:0000313" key="1">
    <source>
        <dbReference type="EMBL" id="CAA9503400.1"/>
    </source>
</evidence>